<dbReference type="AlphaFoldDB" id="A0A2I2LDV2"/>
<name>A0A2I2LDV2_9FLAO</name>
<evidence type="ECO:0000313" key="3">
    <source>
        <dbReference type="Proteomes" id="UP000490060"/>
    </source>
</evidence>
<dbReference type="InterPro" id="IPR056080">
    <property type="entry name" value="DUF7663"/>
</dbReference>
<gene>
    <name evidence="2" type="ORF">TNO010_120277</name>
</gene>
<dbReference type="Pfam" id="PF24699">
    <property type="entry name" value="DUF7663"/>
    <property type="match status" value="1"/>
</dbReference>
<dbReference type="RefSeq" id="WP_172504926.1">
    <property type="nucleotide sequence ID" value="NZ_JAJHTM010000002.1"/>
</dbReference>
<reference evidence="2 3" key="1">
    <citation type="submission" date="2017-11" db="EMBL/GenBank/DDBJ databases">
        <authorList>
            <person name="Duchaud E."/>
        </authorList>
    </citation>
    <scope>NUCLEOTIDE SEQUENCE [LARGE SCALE GENOMIC DNA]</scope>
    <source>
        <strain evidence="2 3">TNO010</strain>
    </source>
</reference>
<dbReference type="EMBL" id="OENE01000004">
    <property type="protein sequence ID" value="SOS58470.1"/>
    <property type="molecule type" value="Genomic_DNA"/>
</dbReference>
<evidence type="ECO:0000259" key="1">
    <source>
        <dbReference type="Pfam" id="PF24699"/>
    </source>
</evidence>
<dbReference type="Proteomes" id="UP000490060">
    <property type="component" value="Unassembled WGS sequence"/>
</dbReference>
<sequence>MKKRNKLAALFEGKTPKSKVVFDALLERLPEEPNIAWYPISNKQTIKKPVLYVVMENINFLDEILLKEQLPISHFIKVREGCGFGGNRKSISIVYAFLADLKTKYLLVDS</sequence>
<proteinExistence type="predicted"/>
<evidence type="ECO:0000313" key="2">
    <source>
        <dbReference type="EMBL" id="SOS58470.1"/>
    </source>
</evidence>
<organism evidence="2 3">
    <name type="scientific">Tenacibaculum finnmarkense genomovar ulcerans</name>
    <dbReference type="NCBI Taxonomy" id="2781388"/>
    <lineage>
        <taxon>Bacteria</taxon>
        <taxon>Pseudomonadati</taxon>
        <taxon>Bacteroidota</taxon>
        <taxon>Flavobacteriia</taxon>
        <taxon>Flavobacteriales</taxon>
        <taxon>Flavobacteriaceae</taxon>
        <taxon>Tenacibaculum</taxon>
        <taxon>Tenacibaculum finnmarkense</taxon>
    </lineage>
</organism>
<protein>
    <recommendedName>
        <fullName evidence="1">DUF7663 domain-containing protein</fullName>
    </recommendedName>
</protein>
<feature type="domain" description="DUF7663" evidence="1">
    <location>
        <begin position="46"/>
        <end position="109"/>
    </location>
</feature>
<accession>A0A2I2LDV2</accession>